<dbReference type="Gene3D" id="1.10.260.40">
    <property type="entry name" value="lambda repressor-like DNA-binding domains"/>
    <property type="match status" value="1"/>
</dbReference>
<keyword evidence="3" id="KW-0804">Transcription</keyword>
<dbReference type="Gene3D" id="3.40.50.2300">
    <property type="match status" value="2"/>
</dbReference>
<organism evidence="5 6">
    <name type="scientific">Paraglaciecola chathamensis</name>
    <dbReference type="NCBI Taxonomy" id="368405"/>
    <lineage>
        <taxon>Bacteria</taxon>
        <taxon>Pseudomonadati</taxon>
        <taxon>Pseudomonadota</taxon>
        <taxon>Gammaproteobacteria</taxon>
        <taxon>Alteromonadales</taxon>
        <taxon>Alteromonadaceae</taxon>
        <taxon>Paraglaciecola</taxon>
    </lineage>
</organism>
<accession>A0A8H9IDR0</accession>
<keyword evidence="2" id="KW-0238">DNA-binding</keyword>
<dbReference type="AlphaFoldDB" id="A0A8H9IDR0"/>
<evidence type="ECO:0000313" key="6">
    <source>
        <dbReference type="Proteomes" id="UP000622604"/>
    </source>
</evidence>
<dbReference type="SUPFAM" id="SSF53822">
    <property type="entry name" value="Periplasmic binding protein-like I"/>
    <property type="match status" value="1"/>
</dbReference>
<reference evidence="5" key="1">
    <citation type="journal article" date="2014" name="Int. J. Syst. Evol. Microbiol.">
        <title>Complete genome sequence of Corynebacterium casei LMG S-19264T (=DSM 44701T), isolated from a smear-ripened cheese.</title>
        <authorList>
            <consortium name="US DOE Joint Genome Institute (JGI-PGF)"/>
            <person name="Walter F."/>
            <person name="Albersmeier A."/>
            <person name="Kalinowski J."/>
            <person name="Ruckert C."/>
        </authorList>
    </citation>
    <scope>NUCLEOTIDE SEQUENCE</scope>
    <source>
        <strain evidence="5">KCTC 32337</strain>
    </source>
</reference>
<evidence type="ECO:0000256" key="3">
    <source>
        <dbReference type="ARBA" id="ARBA00023163"/>
    </source>
</evidence>
<dbReference type="Pfam" id="PF13377">
    <property type="entry name" value="Peripla_BP_3"/>
    <property type="match status" value="1"/>
</dbReference>
<dbReference type="PANTHER" id="PTHR30146">
    <property type="entry name" value="LACI-RELATED TRANSCRIPTIONAL REPRESSOR"/>
    <property type="match status" value="1"/>
</dbReference>
<proteinExistence type="predicted"/>
<evidence type="ECO:0000256" key="2">
    <source>
        <dbReference type="ARBA" id="ARBA00023125"/>
    </source>
</evidence>
<dbReference type="GO" id="GO:0003700">
    <property type="term" value="F:DNA-binding transcription factor activity"/>
    <property type="evidence" value="ECO:0007669"/>
    <property type="project" value="TreeGrafter"/>
</dbReference>
<dbReference type="InterPro" id="IPR028082">
    <property type="entry name" value="Peripla_BP_I"/>
</dbReference>
<evidence type="ECO:0000256" key="1">
    <source>
        <dbReference type="ARBA" id="ARBA00023015"/>
    </source>
</evidence>
<comment type="caution">
    <text evidence="5">The sequence shown here is derived from an EMBL/GenBank/DDBJ whole genome shotgun (WGS) entry which is preliminary data.</text>
</comment>
<reference evidence="5" key="2">
    <citation type="submission" date="2020-09" db="EMBL/GenBank/DDBJ databases">
        <authorList>
            <person name="Sun Q."/>
            <person name="Kim S."/>
        </authorList>
    </citation>
    <scope>NUCLEOTIDE SEQUENCE</scope>
    <source>
        <strain evidence="5">KCTC 32337</strain>
    </source>
</reference>
<sequence>MPTIKDIAKAAGVSPASVSRVINNGPKVGAKTREKIKRIIREMEYQPNANAQAINMQNNASIGIVLADLTDPLFAKMAHGIEKVAAEQNLQIFLNSGAFDRASELDAIEVLLEHRYQALVVHSAMIDDKTLIDFARKVPGLVLLNRYIKEIEDRCIWLDDKLGGALMADHIVEKGHQKIAVIGVDGILNNTRYRLEGIKAQLNKYPVQFEVEMLEQGAATYEGGEVAVQNLLARGVEFSAILAYNDAIAIGATSMLKAHGLSVPKDVSVVGFNDLILAQCIKPKLTTIHNPIEEMAMKATKLALSLSKNSDLGEIESVADKHKYVPVLVQRHSVQEIS</sequence>
<dbReference type="SUPFAM" id="SSF47413">
    <property type="entry name" value="lambda repressor-like DNA-binding domains"/>
    <property type="match status" value="1"/>
</dbReference>
<dbReference type="PANTHER" id="PTHR30146:SF109">
    <property type="entry name" value="HTH-TYPE TRANSCRIPTIONAL REGULATOR GALS"/>
    <property type="match status" value="1"/>
</dbReference>
<evidence type="ECO:0000313" key="5">
    <source>
        <dbReference type="EMBL" id="GGZ81389.1"/>
    </source>
</evidence>
<gene>
    <name evidence="5" type="primary">galR</name>
    <name evidence="5" type="ORF">GCM10011274_44160</name>
</gene>
<dbReference type="RefSeq" id="WP_007989398.1">
    <property type="nucleotide sequence ID" value="NZ_BMZC01000018.1"/>
</dbReference>
<dbReference type="PROSITE" id="PS00356">
    <property type="entry name" value="HTH_LACI_1"/>
    <property type="match status" value="1"/>
</dbReference>
<dbReference type="SMART" id="SM00354">
    <property type="entry name" value="HTH_LACI"/>
    <property type="match status" value="1"/>
</dbReference>
<evidence type="ECO:0000259" key="4">
    <source>
        <dbReference type="PROSITE" id="PS50932"/>
    </source>
</evidence>
<dbReference type="PRINTS" id="PR00036">
    <property type="entry name" value="HTHLACI"/>
</dbReference>
<dbReference type="Pfam" id="PF00356">
    <property type="entry name" value="LacI"/>
    <property type="match status" value="1"/>
</dbReference>
<keyword evidence="1" id="KW-0805">Transcription regulation</keyword>
<dbReference type="InterPro" id="IPR010982">
    <property type="entry name" value="Lambda_DNA-bd_dom_sf"/>
</dbReference>
<dbReference type="InterPro" id="IPR046335">
    <property type="entry name" value="LacI/GalR-like_sensor"/>
</dbReference>
<dbReference type="EMBL" id="BMZC01000018">
    <property type="protein sequence ID" value="GGZ81389.1"/>
    <property type="molecule type" value="Genomic_DNA"/>
</dbReference>
<protein>
    <submittedName>
        <fullName evidence="5">Transcriptional regulator</fullName>
    </submittedName>
</protein>
<name>A0A8H9IDR0_9ALTE</name>
<dbReference type="GO" id="GO:0000976">
    <property type="term" value="F:transcription cis-regulatory region binding"/>
    <property type="evidence" value="ECO:0007669"/>
    <property type="project" value="TreeGrafter"/>
</dbReference>
<feature type="domain" description="HTH lacI-type" evidence="4">
    <location>
        <begin position="2"/>
        <end position="56"/>
    </location>
</feature>
<dbReference type="CDD" id="cd01392">
    <property type="entry name" value="HTH_LacI"/>
    <property type="match status" value="1"/>
</dbReference>
<dbReference type="PROSITE" id="PS50932">
    <property type="entry name" value="HTH_LACI_2"/>
    <property type="match status" value="1"/>
</dbReference>
<dbReference type="InterPro" id="IPR000843">
    <property type="entry name" value="HTH_LacI"/>
</dbReference>
<dbReference type="Proteomes" id="UP000622604">
    <property type="component" value="Unassembled WGS sequence"/>
</dbReference>